<dbReference type="PANTHER" id="PTHR30383">
    <property type="entry name" value="THIOESTERASE 1/PROTEASE 1/LYSOPHOSPHOLIPASE L1"/>
    <property type="match status" value="1"/>
</dbReference>
<dbReference type="eggNOG" id="ENOG502S4CC">
    <property type="taxonomic scope" value="Eukaryota"/>
</dbReference>
<sequence>MKFSLLFPILFSTISVNALKIMPLGDSITNPGCWRAILYNLLNSYHPAAQISFVGTQVSSGCDFFKGSYDGRNEGHAGWLATDIANNGHLVEWLKETKPDVVMMHLGTNDVWRGIPTEKIIEAYGKMVEQMRGSKRDVKILVNCPVPEDE</sequence>
<dbReference type="AlphaFoldDB" id="U4LCV1"/>
<reference evidence="3 4" key="1">
    <citation type="journal article" date="2013" name="PLoS Genet.">
        <title>The genome and development-dependent transcriptomes of Pyronema confluens: a window into fungal evolution.</title>
        <authorList>
            <person name="Traeger S."/>
            <person name="Altegoer F."/>
            <person name="Freitag M."/>
            <person name="Gabaldon T."/>
            <person name="Kempken F."/>
            <person name="Kumar A."/>
            <person name="Marcet-Houben M."/>
            <person name="Poggeler S."/>
            <person name="Stajich J.E."/>
            <person name="Nowrousian M."/>
        </authorList>
    </citation>
    <scope>NUCLEOTIDE SEQUENCE [LARGE SCALE GENOMIC DNA]</scope>
    <source>
        <strain evidence="4">CBS 100304</strain>
        <tissue evidence="3">Vegetative mycelium</tissue>
    </source>
</reference>
<dbReference type="InterPro" id="IPR036514">
    <property type="entry name" value="SGNH_hydro_sf"/>
</dbReference>
<dbReference type="SUPFAM" id="SSF52266">
    <property type="entry name" value="SGNH hydrolase"/>
    <property type="match status" value="1"/>
</dbReference>
<dbReference type="EMBL" id="HF935393">
    <property type="protein sequence ID" value="CCX29924.1"/>
    <property type="molecule type" value="Genomic_DNA"/>
</dbReference>
<name>U4LCV1_PYROM</name>
<evidence type="ECO:0000313" key="3">
    <source>
        <dbReference type="EMBL" id="CCX29924.1"/>
    </source>
</evidence>
<proteinExistence type="predicted"/>
<feature type="chain" id="PRO_5004651336" evidence="1">
    <location>
        <begin position="19"/>
        <end position="150"/>
    </location>
</feature>
<evidence type="ECO:0000259" key="2">
    <source>
        <dbReference type="Pfam" id="PF13472"/>
    </source>
</evidence>
<evidence type="ECO:0000256" key="1">
    <source>
        <dbReference type="SAM" id="SignalP"/>
    </source>
</evidence>
<gene>
    <name evidence="3" type="ORF">PCON_07721</name>
</gene>
<protein>
    <submittedName>
        <fullName evidence="3">Similar to unnamed protein product [Actinoplanes missouriensis 431] acc. no. YP_005464841</fullName>
    </submittedName>
</protein>
<dbReference type="Gene3D" id="3.40.50.1110">
    <property type="entry name" value="SGNH hydrolase"/>
    <property type="match status" value="1"/>
</dbReference>
<dbReference type="Proteomes" id="UP000018144">
    <property type="component" value="Unassembled WGS sequence"/>
</dbReference>
<feature type="signal peptide" evidence="1">
    <location>
        <begin position="1"/>
        <end position="18"/>
    </location>
</feature>
<dbReference type="GO" id="GO:0004622">
    <property type="term" value="F:phosphatidylcholine lysophospholipase activity"/>
    <property type="evidence" value="ECO:0007669"/>
    <property type="project" value="TreeGrafter"/>
</dbReference>
<keyword evidence="4" id="KW-1185">Reference proteome</keyword>
<dbReference type="PANTHER" id="PTHR30383:SF2">
    <property type="entry name" value="CELLULOSE-BINDING PROTEIN"/>
    <property type="match status" value="1"/>
</dbReference>
<feature type="domain" description="SGNH hydrolase-type esterase" evidence="2">
    <location>
        <begin position="24"/>
        <end position="147"/>
    </location>
</feature>
<accession>U4LCV1</accession>
<dbReference type="OrthoDB" id="2119228at2759"/>
<dbReference type="Pfam" id="PF13472">
    <property type="entry name" value="Lipase_GDSL_2"/>
    <property type="match status" value="1"/>
</dbReference>
<dbReference type="InterPro" id="IPR051532">
    <property type="entry name" value="Ester_Hydrolysis_Enzymes"/>
</dbReference>
<keyword evidence="1" id="KW-0732">Signal</keyword>
<dbReference type="InterPro" id="IPR013830">
    <property type="entry name" value="SGNH_hydro"/>
</dbReference>
<organism evidence="3 4">
    <name type="scientific">Pyronema omphalodes (strain CBS 100304)</name>
    <name type="common">Pyronema confluens</name>
    <dbReference type="NCBI Taxonomy" id="1076935"/>
    <lineage>
        <taxon>Eukaryota</taxon>
        <taxon>Fungi</taxon>
        <taxon>Dikarya</taxon>
        <taxon>Ascomycota</taxon>
        <taxon>Pezizomycotina</taxon>
        <taxon>Pezizomycetes</taxon>
        <taxon>Pezizales</taxon>
        <taxon>Pyronemataceae</taxon>
        <taxon>Pyronema</taxon>
    </lineage>
</organism>
<evidence type="ECO:0000313" key="4">
    <source>
        <dbReference type="Proteomes" id="UP000018144"/>
    </source>
</evidence>